<gene>
    <name evidence="1" type="ORF">FA95DRAFT_1555071</name>
</gene>
<dbReference type="EMBL" id="MU275856">
    <property type="protein sequence ID" value="KAI0051031.1"/>
    <property type="molecule type" value="Genomic_DNA"/>
</dbReference>
<protein>
    <submittedName>
        <fullName evidence="1">Carboxypeptidase S</fullName>
    </submittedName>
</protein>
<dbReference type="Proteomes" id="UP000814033">
    <property type="component" value="Unassembled WGS sequence"/>
</dbReference>
<reference evidence="1" key="2">
    <citation type="journal article" date="2022" name="New Phytol.">
        <title>Evolutionary transition to the ectomycorrhizal habit in the genomes of a hyperdiverse lineage of mushroom-forming fungi.</title>
        <authorList>
            <person name="Looney B."/>
            <person name="Miyauchi S."/>
            <person name="Morin E."/>
            <person name="Drula E."/>
            <person name="Courty P.E."/>
            <person name="Kohler A."/>
            <person name="Kuo A."/>
            <person name="LaButti K."/>
            <person name="Pangilinan J."/>
            <person name="Lipzen A."/>
            <person name="Riley R."/>
            <person name="Andreopoulos W."/>
            <person name="He G."/>
            <person name="Johnson J."/>
            <person name="Nolan M."/>
            <person name="Tritt A."/>
            <person name="Barry K.W."/>
            <person name="Grigoriev I.V."/>
            <person name="Nagy L.G."/>
            <person name="Hibbett D."/>
            <person name="Henrissat B."/>
            <person name="Matheny P.B."/>
            <person name="Labbe J."/>
            <person name="Martin F.M."/>
        </authorList>
    </citation>
    <scope>NUCLEOTIDE SEQUENCE</scope>
    <source>
        <strain evidence="1">FP105234-sp</strain>
    </source>
</reference>
<keyword evidence="1" id="KW-0121">Carboxypeptidase</keyword>
<comment type="caution">
    <text evidence="1">The sequence shown here is derived from an EMBL/GenBank/DDBJ whole genome shotgun (WGS) entry which is preliminary data.</text>
</comment>
<name>A0ACB8S570_9AGAM</name>
<keyword evidence="1" id="KW-0378">Hydrolase</keyword>
<reference evidence="1" key="1">
    <citation type="submission" date="2021-02" db="EMBL/GenBank/DDBJ databases">
        <authorList>
            <consortium name="DOE Joint Genome Institute"/>
            <person name="Ahrendt S."/>
            <person name="Looney B.P."/>
            <person name="Miyauchi S."/>
            <person name="Morin E."/>
            <person name="Drula E."/>
            <person name="Courty P.E."/>
            <person name="Chicoki N."/>
            <person name="Fauchery L."/>
            <person name="Kohler A."/>
            <person name="Kuo A."/>
            <person name="Labutti K."/>
            <person name="Pangilinan J."/>
            <person name="Lipzen A."/>
            <person name="Riley R."/>
            <person name="Andreopoulos W."/>
            <person name="He G."/>
            <person name="Johnson J."/>
            <person name="Barry K.W."/>
            <person name="Grigoriev I.V."/>
            <person name="Nagy L."/>
            <person name="Hibbett D."/>
            <person name="Henrissat B."/>
            <person name="Matheny P.B."/>
            <person name="Labbe J."/>
            <person name="Martin F."/>
        </authorList>
    </citation>
    <scope>NUCLEOTIDE SEQUENCE</scope>
    <source>
        <strain evidence="1">FP105234-sp</strain>
    </source>
</reference>
<organism evidence="1 2">
    <name type="scientific">Auriscalpium vulgare</name>
    <dbReference type="NCBI Taxonomy" id="40419"/>
    <lineage>
        <taxon>Eukaryota</taxon>
        <taxon>Fungi</taxon>
        <taxon>Dikarya</taxon>
        <taxon>Basidiomycota</taxon>
        <taxon>Agaricomycotina</taxon>
        <taxon>Agaricomycetes</taxon>
        <taxon>Russulales</taxon>
        <taxon>Auriscalpiaceae</taxon>
        <taxon>Auriscalpium</taxon>
    </lineage>
</organism>
<proteinExistence type="predicted"/>
<evidence type="ECO:0000313" key="1">
    <source>
        <dbReference type="EMBL" id="KAI0051031.1"/>
    </source>
</evidence>
<keyword evidence="1" id="KW-0645">Protease</keyword>
<keyword evidence="2" id="KW-1185">Reference proteome</keyword>
<sequence>MSWESPTLQALQQTSMTSNKETKEHLLPSPVSPRALAAPRSTKRKWAFAGLLTLGLVCRTLNIVDRWTYRHSSDAELCPQVGPVYPTKSAELWKSLGKTYGTNEFLLRAVDWLGGAVRVPTESYDKMAPVGEDPRWEAFGPFHDYLLQAFPLVHTTLTLTKVNTYGLLFEWKGTNDTAKPLLLLAHQDVVPVDPTTAGEWTHPPYSGHFDGERIWGRGSFDDKSGLIGILSSVESLLEANFTPTRTIVLSFGFDEEASGLHGAQKLSEYIVSKFGENAFALLIDEGGGYQDKAGSVFAVPAIAEKGYLDTRVTVASPGGHSSVPPPHTSIGILARLLVEFEAHPFHSHLERATPVYGMAQCIGAHAKDIDPKLRKALKKSTHSNRALREAEKILFQEPGFESLVGTTQAIDLIQGGVKTNALPEEAWAVVNHRIATQSSIEAVQERDTDLLKHLAHKFNLSYTAFGASVTAQDGPAYGTLELADAWGAALAPAPVTPTDQAPFLLLSGTIKATYNAYRGIEGDNVVVSPGIMSGNTDTRYYWQLTEHIIRYNHNNAFGGGLPPGVHTVNEYVYAKDFVEIISFFTTLILNVDEATDF</sequence>
<accession>A0ACB8S570</accession>
<evidence type="ECO:0000313" key="2">
    <source>
        <dbReference type="Proteomes" id="UP000814033"/>
    </source>
</evidence>